<dbReference type="PANTHER" id="PTHR24148:SF64">
    <property type="entry name" value="HETEROKARYON INCOMPATIBILITY DOMAIN-CONTAINING PROTEIN"/>
    <property type="match status" value="1"/>
</dbReference>
<dbReference type="PANTHER" id="PTHR24148">
    <property type="entry name" value="ANKYRIN REPEAT DOMAIN-CONTAINING PROTEIN 39 HOMOLOG-RELATED"/>
    <property type="match status" value="1"/>
</dbReference>
<evidence type="ECO:0000313" key="1">
    <source>
        <dbReference type="EMBL" id="CAJ2512951.1"/>
    </source>
</evidence>
<protein>
    <submittedName>
        <fullName evidence="1">Uu.00g010700.m01.CDS01</fullName>
    </submittedName>
</protein>
<evidence type="ECO:0000313" key="2">
    <source>
        <dbReference type="Proteomes" id="UP001295740"/>
    </source>
</evidence>
<proteinExistence type="predicted"/>
<gene>
    <name evidence="1" type="ORF">KHLLAP_LOCUS13419</name>
</gene>
<dbReference type="AlphaFoldDB" id="A0AAI8YQ55"/>
<dbReference type="EMBL" id="CAUWAG010000020">
    <property type="protein sequence ID" value="CAJ2512951.1"/>
    <property type="molecule type" value="Genomic_DNA"/>
</dbReference>
<keyword evidence="2" id="KW-1185">Reference proteome</keyword>
<name>A0AAI8YQ55_9PEZI</name>
<organism evidence="1 2">
    <name type="scientific">Anthostomella pinea</name>
    <dbReference type="NCBI Taxonomy" id="933095"/>
    <lineage>
        <taxon>Eukaryota</taxon>
        <taxon>Fungi</taxon>
        <taxon>Dikarya</taxon>
        <taxon>Ascomycota</taxon>
        <taxon>Pezizomycotina</taxon>
        <taxon>Sordariomycetes</taxon>
        <taxon>Xylariomycetidae</taxon>
        <taxon>Xylariales</taxon>
        <taxon>Xylariaceae</taxon>
        <taxon>Anthostomella</taxon>
    </lineage>
</organism>
<sequence length="297" mass="32892">MIEAYHIEQERHRIAGSDAATIIRWLASVSRRQTSDQRDRIYGIIGLFPSNLGLIPDYSAGLAEVYEKGTVGFFKHLHSPAALVMAGLQNREAFKAPSWVPHFGRWGFSPNEAKACDGGLYPPQKRSFVYNQPGRLTLYAAFIDTISWAGSCFDWRFWDAAIGPSETFWRRLLSTTVSDTTDATAMPMLDAWLYADDLDVPSQWMSELSTQVTAKHGLGAVPYHSPLPGDIVAVIAKVPQPVILRPVAHAGVNAYQLVRVCSYCEGIMYGEAVREAALARNGNETNRDGVFQEIVLV</sequence>
<accession>A0AAI8YQ55</accession>
<comment type="caution">
    <text evidence="1">The sequence shown here is derived from an EMBL/GenBank/DDBJ whole genome shotgun (WGS) entry which is preliminary data.</text>
</comment>
<reference evidence="1" key="1">
    <citation type="submission" date="2023-10" db="EMBL/GenBank/DDBJ databases">
        <authorList>
            <person name="Hackl T."/>
        </authorList>
    </citation>
    <scope>NUCLEOTIDE SEQUENCE</scope>
</reference>
<dbReference type="Proteomes" id="UP001295740">
    <property type="component" value="Unassembled WGS sequence"/>
</dbReference>
<dbReference type="InterPro" id="IPR052895">
    <property type="entry name" value="HetReg/Transcr_Mod"/>
</dbReference>